<organism evidence="10 11">
    <name type="scientific">Sphingobacterium bambusae</name>
    <dbReference type="NCBI Taxonomy" id="662858"/>
    <lineage>
        <taxon>Bacteria</taxon>
        <taxon>Pseudomonadati</taxon>
        <taxon>Bacteroidota</taxon>
        <taxon>Sphingobacteriia</taxon>
        <taxon>Sphingobacteriales</taxon>
        <taxon>Sphingobacteriaceae</taxon>
        <taxon>Sphingobacterium</taxon>
    </lineage>
</organism>
<dbReference type="SUPFAM" id="SSF49464">
    <property type="entry name" value="Carboxypeptidase regulatory domain-like"/>
    <property type="match status" value="1"/>
</dbReference>
<keyword evidence="2 8" id="KW-0813">Transport</keyword>
<evidence type="ECO:0000256" key="1">
    <source>
        <dbReference type="ARBA" id="ARBA00004571"/>
    </source>
</evidence>
<comment type="caution">
    <text evidence="10">The sequence shown here is derived from an EMBL/GenBank/DDBJ whole genome shotgun (WGS) entry which is preliminary data.</text>
</comment>
<gene>
    <name evidence="10" type="ORF">ACFS7Y_15175</name>
</gene>
<evidence type="ECO:0000256" key="3">
    <source>
        <dbReference type="ARBA" id="ARBA00022452"/>
    </source>
</evidence>
<proteinExistence type="inferred from homology"/>
<evidence type="ECO:0000256" key="7">
    <source>
        <dbReference type="ARBA" id="ARBA00023237"/>
    </source>
</evidence>
<comment type="similarity">
    <text evidence="8">Belongs to the TonB-dependent receptor family.</text>
</comment>
<feature type="domain" description="TonB-dependent receptor plug" evidence="9">
    <location>
        <begin position="207"/>
        <end position="306"/>
    </location>
</feature>
<dbReference type="EMBL" id="JBHUPB010000010">
    <property type="protein sequence ID" value="MFD2968741.1"/>
    <property type="molecule type" value="Genomic_DNA"/>
</dbReference>
<keyword evidence="4 8" id="KW-0812">Transmembrane</keyword>
<evidence type="ECO:0000256" key="4">
    <source>
        <dbReference type="ARBA" id="ARBA00022692"/>
    </source>
</evidence>
<dbReference type="InterPro" id="IPR008969">
    <property type="entry name" value="CarboxyPept-like_regulatory"/>
</dbReference>
<name>A0ABW6BL66_9SPHI</name>
<keyword evidence="7 8" id="KW-0998">Cell outer membrane</keyword>
<dbReference type="NCBIfam" id="TIGR04057">
    <property type="entry name" value="SusC_RagA_signa"/>
    <property type="match status" value="1"/>
</dbReference>
<dbReference type="Proteomes" id="UP001597525">
    <property type="component" value="Unassembled WGS sequence"/>
</dbReference>
<dbReference type="PANTHER" id="PTHR30069">
    <property type="entry name" value="TONB-DEPENDENT OUTER MEMBRANE RECEPTOR"/>
    <property type="match status" value="1"/>
</dbReference>
<sequence>MRISILINLVMLTGLQLYATEIRGQRLDQTNVKVSLSNSDLQSALEQIEHTTAFRFVYRNDDIKKFKGLTLPSATRTVSQTLALLLQDTDIEYTQMGSKVLLRRTDKPSIESEQRFIDVTGSVRDSLGNPLAGASILIMGSNRGVSSDARGRFSFSQVADNANLYFKLIGYEDRVLQVGTSMDVTLKSQSGTLEEVIVSTGYQKISKEQVTGSVVSLGAEELEKRNVVNILDNLEGRVPGLTRYNGATTIRGISTMRANADVLIVVDGYPLEGGIENINPFDVERITVLKDAAATAIYGARATNGVIVVDTKKAKQIGRTQVDLTSNITVSQKPDYGNYHYMSAAEQVQWERSYADFYFNGTGSGSADPIAAFESNVEAGLPITGVQYAYYEFQKGLISSQELEQRLADFSQNNFFDEYKRYALRNEITQQYNVGIRTASDRSNSNLVVNYTGNNAGIINAFDRRLNISFKGGYRIADWIDANYGINAILGNARSHNNQSATTPFNVPAYYSMFGDDGQRVAYALDEFNVYSSYNELFAAQPALYEMGFNHLDELERDFNDRKLRNTRYFVDLDIKPFKGLSIKPQFQYEDNRSESSIYSEEDSYAMRRLINAYTIQNANGTYSNLIPAAGRLRNSFTNGPSYTARLQAAFDRTFGDHTVFAIGGGEFREVGAITRSSLLFGYDDQLQSQANTSLNFVALRAHTTNFWGARIYPNALFGSDISGFTTEDIKNRFASAYGNITYTYKRRYNLFGSIRKDYANVFGLDKAYRGRPLWSVGGSWNVTNEPFMSQVDFLNNLKIRATYGITGNISSTTTSRLTANILGTNPLSAQPIATIVTPPNEKLRWEKTATTNFGVDFSLFQNRLRGTLDYYRKEGTDLFATTRLDATIGFTQMVINNGDMVNDGLEGSLSYDWFRARTGRSFRWSSTVNFGYNKNRITFVDELVTNPAVLAGSNTFTIGNPVNSLYSYQFRGLDETGLPLWLLPDGSLVTTSLNNGDINAVVFSGGANPVTNLALNNEVAYKGWSLNVFMMYYGGHYLRDNPPRIYRELIYGAAPSYLLDSWTPENTDTDIPAFGEYYQAASINNALLFADRWVKKADFFRVRTIALGYTLPKLVSNTLKVDNIKLRFQVDNPNLIWTKVPLDIDSETRGLRTPTNYVFGLNLTF</sequence>
<dbReference type="Pfam" id="PF07715">
    <property type="entry name" value="Plug"/>
    <property type="match status" value="1"/>
</dbReference>
<dbReference type="PANTHER" id="PTHR30069:SF29">
    <property type="entry name" value="HEMOGLOBIN AND HEMOGLOBIN-HAPTOGLOBIN-BINDING PROTEIN 1-RELATED"/>
    <property type="match status" value="1"/>
</dbReference>
<accession>A0ABW6BL66</accession>
<dbReference type="SUPFAM" id="SSF56935">
    <property type="entry name" value="Porins"/>
    <property type="match status" value="1"/>
</dbReference>
<evidence type="ECO:0000313" key="11">
    <source>
        <dbReference type="Proteomes" id="UP001597525"/>
    </source>
</evidence>
<keyword evidence="5" id="KW-0732">Signal</keyword>
<dbReference type="InterPro" id="IPR012910">
    <property type="entry name" value="Plug_dom"/>
</dbReference>
<dbReference type="InterPro" id="IPR036942">
    <property type="entry name" value="Beta-barrel_TonB_sf"/>
</dbReference>
<dbReference type="RefSeq" id="WP_320184990.1">
    <property type="nucleotide sequence ID" value="NZ_CP138332.1"/>
</dbReference>
<evidence type="ECO:0000256" key="5">
    <source>
        <dbReference type="ARBA" id="ARBA00022729"/>
    </source>
</evidence>
<evidence type="ECO:0000256" key="8">
    <source>
        <dbReference type="PROSITE-ProRule" id="PRU01360"/>
    </source>
</evidence>
<keyword evidence="6 8" id="KW-0472">Membrane</keyword>
<dbReference type="Gene3D" id="2.60.40.1120">
    <property type="entry name" value="Carboxypeptidase-like, regulatory domain"/>
    <property type="match status" value="1"/>
</dbReference>
<dbReference type="InterPro" id="IPR023996">
    <property type="entry name" value="TonB-dep_OMP_SusC/RagA"/>
</dbReference>
<dbReference type="PROSITE" id="PS52016">
    <property type="entry name" value="TONB_DEPENDENT_REC_3"/>
    <property type="match status" value="1"/>
</dbReference>
<dbReference type="Gene3D" id="2.40.170.20">
    <property type="entry name" value="TonB-dependent receptor, beta-barrel domain"/>
    <property type="match status" value="1"/>
</dbReference>
<dbReference type="InterPro" id="IPR039426">
    <property type="entry name" value="TonB-dep_rcpt-like"/>
</dbReference>
<comment type="subcellular location">
    <subcellularLocation>
        <location evidence="1 8">Cell outer membrane</location>
        <topology evidence="1 8">Multi-pass membrane protein</topology>
    </subcellularLocation>
</comment>
<evidence type="ECO:0000256" key="6">
    <source>
        <dbReference type="ARBA" id="ARBA00023136"/>
    </source>
</evidence>
<evidence type="ECO:0000259" key="9">
    <source>
        <dbReference type="Pfam" id="PF07715"/>
    </source>
</evidence>
<dbReference type="InterPro" id="IPR037066">
    <property type="entry name" value="Plug_dom_sf"/>
</dbReference>
<keyword evidence="11" id="KW-1185">Reference proteome</keyword>
<protein>
    <submittedName>
        <fullName evidence="10">SusC/RagA family TonB-linked outer membrane protein</fullName>
    </submittedName>
</protein>
<keyword evidence="3 8" id="KW-1134">Transmembrane beta strand</keyword>
<dbReference type="Gene3D" id="2.170.130.10">
    <property type="entry name" value="TonB-dependent receptor, plug domain"/>
    <property type="match status" value="1"/>
</dbReference>
<dbReference type="Pfam" id="PF13715">
    <property type="entry name" value="CarbopepD_reg_2"/>
    <property type="match status" value="1"/>
</dbReference>
<dbReference type="InterPro" id="IPR023997">
    <property type="entry name" value="TonB-dep_OMP_SusC/RagA_CS"/>
</dbReference>
<evidence type="ECO:0000256" key="2">
    <source>
        <dbReference type="ARBA" id="ARBA00022448"/>
    </source>
</evidence>
<reference evidence="11" key="1">
    <citation type="journal article" date="2019" name="Int. J. Syst. Evol. Microbiol.">
        <title>The Global Catalogue of Microorganisms (GCM) 10K type strain sequencing project: providing services to taxonomists for standard genome sequencing and annotation.</title>
        <authorList>
            <consortium name="The Broad Institute Genomics Platform"/>
            <consortium name="The Broad Institute Genome Sequencing Center for Infectious Disease"/>
            <person name="Wu L."/>
            <person name="Ma J."/>
        </authorList>
    </citation>
    <scope>NUCLEOTIDE SEQUENCE [LARGE SCALE GENOMIC DNA]</scope>
    <source>
        <strain evidence="11">KCTC 22814</strain>
    </source>
</reference>
<dbReference type="NCBIfam" id="TIGR04056">
    <property type="entry name" value="OMP_RagA_SusC"/>
    <property type="match status" value="1"/>
</dbReference>
<evidence type="ECO:0000313" key="10">
    <source>
        <dbReference type="EMBL" id="MFD2968741.1"/>
    </source>
</evidence>